<dbReference type="InterPro" id="IPR011990">
    <property type="entry name" value="TPR-like_helical_dom_sf"/>
</dbReference>
<organism evidence="7 8">
    <name type="scientific">Aphanomyces astaci</name>
    <name type="common">Crayfish plague agent</name>
    <dbReference type="NCBI Taxonomy" id="112090"/>
    <lineage>
        <taxon>Eukaryota</taxon>
        <taxon>Sar</taxon>
        <taxon>Stramenopiles</taxon>
        <taxon>Oomycota</taxon>
        <taxon>Saprolegniomycetes</taxon>
        <taxon>Saprolegniales</taxon>
        <taxon>Verrucalvaceae</taxon>
        <taxon>Aphanomyces</taxon>
    </lineage>
</organism>
<sequence>AVDPSTNRAFYFNRASGETSWVRPAANEDASWKARTRVVLTKEAAVVLIQKMWRARTARHYMQSLMQSLFKRIYDPNTQEYFYYNAQTGQSSWGMTPRGLKTKPQMSPNVGDESDMLPPGWQATFDNATQRVYYVNESTGESSWTMPLMPSHMSDELDEFSHIRIPSKTTRRPFLSKQPPIGFLQRLEHLDLSHNALRWLPTTCHHLVRVKFVSAAFNQLERRPPFFNDGSMYVDWSNNPFKASEVTSRPMLDLVAKAKHDLAQRNYTTAAALFSNLLEQIASFPGVPKEVEPIRICQALAAIESLSDESSLLEKTIHEQRLVEPWGVKILSNDQVFVAQTRLNELVQQKITWRTAVTEWQVEATDDLNQSIRFKVEATTAAFTLGSLFVKTFQAIEMLTNALTYFTNGLTPGAVPILLQRGDAWEQLGQPQLAKDDYKVVLGVIPFHEAATERLAALETHQAKYHVGFDTDSYKRAFAIEPSGICRRRNDPMISLALLNEIDSPAEFGEACDSLRDARQRAVYLEMMKKKEAKVARQERVAQVKQRMREIQERRAMEKEEEDQLEREAEIEFARRQKALELQREENERQWMQYEEAAQRWVESERERIRLEELEALEEARRKEEAKAEYKKRLARRGGLRQGGRTRGGKR</sequence>
<proteinExistence type="predicted"/>
<feature type="region of interest" description="Disordered" evidence="5">
    <location>
        <begin position="628"/>
        <end position="651"/>
    </location>
</feature>
<feature type="compositionally biased region" description="Gly residues" evidence="5">
    <location>
        <begin position="640"/>
        <end position="651"/>
    </location>
</feature>
<accession>A0A418DUV5</accession>
<reference evidence="7 8" key="1">
    <citation type="submission" date="2018-08" db="EMBL/GenBank/DDBJ databases">
        <title>Aphanomyces genome sequencing and annotation.</title>
        <authorList>
            <person name="Minardi D."/>
            <person name="Oidtmann B."/>
            <person name="Van Der Giezen M."/>
            <person name="Studholme D.J."/>
        </authorList>
    </citation>
    <scope>NUCLEOTIDE SEQUENCE [LARGE SCALE GENOMIC DNA]</scope>
    <source>
        <strain evidence="7 8">Sv</strain>
    </source>
</reference>
<dbReference type="PROSITE" id="PS01159">
    <property type="entry name" value="WW_DOMAIN_1"/>
    <property type="match status" value="1"/>
</dbReference>
<dbReference type="SUPFAM" id="SSF51045">
    <property type="entry name" value="WW domain"/>
    <property type="match status" value="1"/>
</dbReference>
<protein>
    <recommendedName>
        <fullName evidence="6">WW domain-containing protein</fullName>
    </recommendedName>
</protein>
<dbReference type="Gene3D" id="3.80.10.10">
    <property type="entry name" value="Ribonuclease Inhibitor"/>
    <property type="match status" value="1"/>
</dbReference>
<dbReference type="CDD" id="cd00201">
    <property type="entry name" value="WW"/>
    <property type="match status" value="1"/>
</dbReference>
<comment type="caution">
    <text evidence="7">The sequence shown here is derived from an EMBL/GenBank/DDBJ whole genome shotgun (WGS) entry which is preliminary data.</text>
</comment>
<gene>
    <name evidence="7" type="ORF">DYB35_006775</name>
</gene>
<keyword evidence="3" id="KW-0597">Phosphoprotein</keyword>
<dbReference type="InterPro" id="IPR001611">
    <property type="entry name" value="Leu-rich_rpt"/>
</dbReference>
<name>A0A418DUV5_APHAT</name>
<dbReference type="InterPro" id="IPR036020">
    <property type="entry name" value="WW_dom_sf"/>
</dbReference>
<comment type="subcellular location">
    <subcellularLocation>
        <location evidence="1">Cytoplasm</location>
    </subcellularLocation>
</comment>
<dbReference type="Pfam" id="PF00397">
    <property type="entry name" value="WW"/>
    <property type="match status" value="1"/>
</dbReference>
<dbReference type="EMBL" id="QUTG01001135">
    <property type="protein sequence ID" value="RHZ00300.1"/>
    <property type="molecule type" value="Genomic_DNA"/>
</dbReference>
<dbReference type="GO" id="GO:0005737">
    <property type="term" value="C:cytoplasm"/>
    <property type="evidence" value="ECO:0007669"/>
    <property type="project" value="UniProtKB-SubCell"/>
</dbReference>
<evidence type="ECO:0000256" key="1">
    <source>
        <dbReference type="ARBA" id="ARBA00004496"/>
    </source>
</evidence>
<evidence type="ECO:0000256" key="4">
    <source>
        <dbReference type="SAM" id="Coils"/>
    </source>
</evidence>
<dbReference type="SUPFAM" id="SSF52075">
    <property type="entry name" value="Outer arm dynein light chain 1"/>
    <property type="match status" value="1"/>
</dbReference>
<dbReference type="PANTHER" id="PTHR14791">
    <property type="entry name" value="BOMB/KIRA PROTEINS"/>
    <property type="match status" value="1"/>
</dbReference>
<dbReference type="InterPro" id="IPR032675">
    <property type="entry name" value="LRR_dom_sf"/>
</dbReference>
<dbReference type="AlphaFoldDB" id="A0A418DUV5"/>
<dbReference type="InterPro" id="IPR051105">
    <property type="entry name" value="WWC/KIBRA_Hippo_Reg"/>
</dbReference>
<dbReference type="Gene3D" id="1.25.40.10">
    <property type="entry name" value="Tetratricopeptide repeat domain"/>
    <property type="match status" value="1"/>
</dbReference>
<feature type="non-terminal residue" evidence="7">
    <location>
        <position position="1"/>
    </location>
</feature>
<dbReference type="PROSITE" id="PS51450">
    <property type="entry name" value="LRR"/>
    <property type="match status" value="1"/>
</dbReference>
<dbReference type="PROSITE" id="PS50020">
    <property type="entry name" value="WW_DOMAIN_2"/>
    <property type="match status" value="2"/>
</dbReference>
<dbReference type="PANTHER" id="PTHR14791:SF29">
    <property type="entry name" value="PROTEIN KIBRA"/>
    <property type="match status" value="1"/>
</dbReference>
<dbReference type="SMART" id="SM00456">
    <property type="entry name" value="WW"/>
    <property type="match status" value="3"/>
</dbReference>
<dbReference type="InterPro" id="IPR001202">
    <property type="entry name" value="WW_dom"/>
</dbReference>
<evidence type="ECO:0000256" key="2">
    <source>
        <dbReference type="ARBA" id="ARBA00022490"/>
    </source>
</evidence>
<feature type="coiled-coil region" evidence="4">
    <location>
        <begin position="534"/>
        <end position="577"/>
    </location>
</feature>
<evidence type="ECO:0000313" key="7">
    <source>
        <dbReference type="EMBL" id="RHZ00300.1"/>
    </source>
</evidence>
<dbReference type="PROSITE" id="PS50096">
    <property type="entry name" value="IQ"/>
    <property type="match status" value="1"/>
</dbReference>
<evidence type="ECO:0000256" key="5">
    <source>
        <dbReference type="SAM" id="MobiDB-lite"/>
    </source>
</evidence>
<dbReference type="VEuPathDB" id="FungiDB:H257_18137"/>
<evidence type="ECO:0000259" key="6">
    <source>
        <dbReference type="PROSITE" id="PS50020"/>
    </source>
</evidence>
<evidence type="ECO:0000313" key="8">
    <source>
        <dbReference type="Proteomes" id="UP000285712"/>
    </source>
</evidence>
<dbReference type="SUPFAM" id="SSF48452">
    <property type="entry name" value="TPR-like"/>
    <property type="match status" value="1"/>
</dbReference>
<feature type="domain" description="WW" evidence="6">
    <location>
        <begin position="115"/>
        <end position="149"/>
    </location>
</feature>
<keyword evidence="4" id="KW-0175">Coiled coil</keyword>
<evidence type="ECO:0000256" key="3">
    <source>
        <dbReference type="ARBA" id="ARBA00022553"/>
    </source>
</evidence>
<dbReference type="Gene3D" id="2.20.70.10">
    <property type="match status" value="2"/>
</dbReference>
<feature type="domain" description="WW" evidence="6">
    <location>
        <begin position="1"/>
        <end position="26"/>
    </location>
</feature>
<keyword evidence="2" id="KW-0963">Cytoplasm</keyword>
<dbReference type="Proteomes" id="UP000285712">
    <property type="component" value="Unassembled WGS sequence"/>
</dbReference>